<comment type="caution">
    <text evidence="6">The sequence shown here is derived from an EMBL/GenBank/DDBJ whole genome shotgun (WGS) entry which is preliminary data.</text>
</comment>
<keyword evidence="4" id="KW-0862">Zinc</keyword>
<dbReference type="SUPFAM" id="SSF56281">
    <property type="entry name" value="Metallo-hydrolase/oxidoreductase"/>
    <property type="match status" value="1"/>
</dbReference>
<dbReference type="RefSeq" id="XP_066700812.1">
    <property type="nucleotide sequence ID" value="XM_066844700.1"/>
</dbReference>
<organism evidence="6 7">
    <name type="scientific">Apiospora aurea</name>
    <dbReference type="NCBI Taxonomy" id="335848"/>
    <lineage>
        <taxon>Eukaryota</taxon>
        <taxon>Fungi</taxon>
        <taxon>Dikarya</taxon>
        <taxon>Ascomycota</taxon>
        <taxon>Pezizomycotina</taxon>
        <taxon>Sordariomycetes</taxon>
        <taxon>Xylariomycetidae</taxon>
        <taxon>Amphisphaeriales</taxon>
        <taxon>Apiosporaceae</taxon>
        <taxon>Apiospora</taxon>
    </lineage>
</organism>
<evidence type="ECO:0000256" key="3">
    <source>
        <dbReference type="ARBA" id="ARBA00022801"/>
    </source>
</evidence>
<dbReference type="InterPro" id="IPR036866">
    <property type="entry name" value="RibonucZ/Hydroxyglut_hydro"/>
</dbReference>
<dbReference type="SMART" id="SM00849">
    <property type="entry name" value="Lactamase_B"/>
    <property type="match status" value="1"/>
</dbReference>
<keyword evidence="7" id="KW-1185">Reference proteome</keyword>
<feature type="domain" description="Metallo-beta-lactamase" evidence="5">
    <location>
        <begin position="48"/>
        <end position="275"/>
    </location>
</feature>
<protein>
    <recommendedName>
        <fullName evidence="5">Metallo-beta-lactamase domain-containing protein</fullName>
    </recommendedName>
</protein>
<dbReference type="CDD" id="cd07730">
    <property type="entry name" value="metallo-hydrolase-like_MBL-fold"/>
    <property type="match status" value="1"/>
</dbReference>
<dbReference type="GeneID" id="92077762"/>
<dbReference type="EMBL" id="JAQQWE010000005">
    <property type="protein sequence ID" value="KAK7952750.1"/>
    <property type="molecule type" value="Genomic_DNA"/>
</dbReference>
<dbReference type="Pfam" id="PF00753">
    <property type="entry name" value="Lactamase_B"/>
    <property type="match status" value="1"/>
</dbReference>
<evidence type="ECO:0000256" key="1">
    <source>
        <dbReference type="ARBA" id="ARBA00007749"/>
    </source>
</evidence>
<evidence type="ECO:0000256" key="2">
    <source>
        <dbReference type="ARBA" id="ARBA00022723"/>
    </source>
</evidence>
<dbReference type="InterPro" id="IPR001279">
    <property type="entry name" value="Metallo-B-lactamas"/>
</dbReference>
<dbReference type="InterPro" id="IPR051013">
    <property type="entry name" value="MBL_superfamily_lactonases"/>
</dbReference>
<evidence type="ECO:0000313" key="7">
    <source>
        <dbReference type="Proteomes" id="UP001391051"/>
    </source>
</evidence>
<keyword evidence="3" id="KW-0378">Hydrolase</keyword>
<reference evidence="6 7" key="1">
    <citation type="submission" date="2023-01" db="EMBL/GenBank/DDBJ databases">
        <title>Analysis of 21 Apiospora genomes using comparative genomics revels a genus with tremendous synthesis potential of carbohydrate active enzymes and secondary metabolites.</title>
        <authorList>
            <person name="Sorensen T."/>
        </authorList>
    </citation>
    <scope>NUCLEOTIDE SEQUENCE [LARGE SCALE GENOMIC DNA]</scope>
    <source>
        <strain evidence="6 7">CBS 24483</strain>
    </source>
</reference>
<dbReference type="Gene3D" id="3.60.15.10">
    <property type="entry name" value="Ribonuclease Z/Hydroxyacylglutathione hydrolase-like"/>
    <property type="match status" value="1"/>
</dbReference>
<dbReference type="PANTHER" id="PTHR42978">
    <property type="entry name" value="QUORUM-QUENCHING LACTONASE YTNP-RELATED-RELATED"/>
    <property type="match status" value="1"/>
</dbReference>
<evidence type="ECO:0000313" key="6">
    <source>
        <dbReference type="EMBL" id="KAK7952750.1"/>
    </source>
</evidence>
<sequence length="377" mass="40327">MAGAKWNIPPGATAKVSIIDSTLRFSGVPSSMMFKNPVAGFDIIEACPAWCFLVESASGGRKAVYDLGAPADTGSFAPVYNKMLDESGLRSNFKVEKDVAQVLEEHGVEPAEVGSIIWSHHHLDHIGNPNTFPKSTEIVVGQGFTKAYCPGYPANPDSPVTEAYFADRTLREINFEPGPASANLQIGGFRAHDFFGDGSFYLLDTPGHTQGHLSALARTTHGATDGEEDTFILMGGDICHHGGELRPSPHQPLPDPLTEAHYRVPASLGGVCPGAALFGALNASRGRRARDEPFVDPGGFSEDIGVAMRSIREAQVPDAMANVFFVFAHDATLHGVVETFPAPANGWKAKGWADKARWTFLRDFAPAAARLGEGEVN</sequence>
<name>A0ABR1QFH9_9PEZI</name>
<comment type="similarity">
    <text evidence="1">Belongs to the metallo-beta-lactamase superfamily.</text>
</comment>
<evidence type="ECO:0000259" key="5">
    <source>
        <dbReference type="SMART" id="SM00849"/>
    </source>
</evidence>
<gene>
    <name evidence="6" type="ORF">PG986_008478</name>
</gene>
<keyword evidence="2" id="KW-0479">Metal-binding</keyword>
<proteinExistence type="inferred from homology"/>
<evidence type="ECO:0000256" key="4">
    <source>
        <dbReference type="ARBA" id="ARBA00022833"/>
    </source>
</evidence>
<accession>A0ABR1QFH9</accession>
<dbReference type="Proteomes" id="UP001391051">
    <property type="component" value="Unassembled WGS sequence"/>
</dbReference>
<dbReference type="PANTHER" id="PTHR42978:SF5">
    <property type="entry name" value="METALLO-BETA-LACTAMASE DOMAIN-CONTAINING PROTEIN"/>
    <property type="match status" value="1"/>
</dbReference>